<dbReference type="RefSeq" id="WP_273739951.1">
    <property type="nucleotide sequence ID" value="NZ_JAQIVI010000318.1"/>
</dbReference>
<evidence type="ECO:0000313" key="3">
    <source>
        <dbReference type="EMBL" id="MFC6767022.1"/>
    </source>
</evidence>
<dbReference type="CDD" id="cd01450">
    <property type="entry name" value="vWFA_subfamily_ECM"/>
    <property type="match status" value="1"/>
</dbReference>
<dbReference type="PANTHER" id="PTHR24020:SF87">
    <property type="entry name" value="COLLAGEN ALPHA-1(VI) CHAIN-LIKE"/>
    <property type="match status" value="1"/>
</dbReference>
<dbReference type="InterPro" id="IPR050525">
    <property type="entry name" value="ECM_Assembly_Org"/>
</dbReference>
<keyword evidence="1" id="KW-0472">Membrane</keyword>
<dbReference type="NCBIfam" id="TIGR04088">
    <property type="entry name" value="cognate_SipW"/>
    <property type="match status" value="1"/>
</dbReference>
<keyword evidence="1" id="KW-1133">Transmembrane helix</keyword>
<feature type="domain" description="VWFA" evidence="2">
    <location>
        <begin position="217"/>
        <end position="383"/>
    </location>
</feature>
<feature type="transmembrane region" description="Helical" evidence="1">
    <location>
        <begin position="12"/>
        <end position="35"/>
    </location>
</feature>
<dbReference type="InterPro" id="IPR036465">
    <property type="entry name" value="vWFA_dom_sf"/>
</dbReference>
<keyword evidence="4" id="KW-1185">Reference proteome</keyword>
<gene>
    <name evidence="3" type="ORF">ACFQE6_19180</name>
</gene>
<dbReference type="PROSITE" id="PS51318">
    <property type="entry name" value="TAT"/>
    <property type="match status" value="1"/>
</dbReference>
<proteinExistence type="predicted"/>
<comment type="caution">
    <text evidence="3">The sequence shown here is derived from an EMBL/GenBank/DDBJ whole genome shotgun (WGS) entry which is preliminary data.</text>
</comment>
<dbReference type="AlphaFoldDB" id="A0ABD5STY7"/>
<evidence type="ECO:0000313" key="4">
    <source>
        <dbReference type="Proteomes" id="UP001596383"/>
    </source>
</evidence>
<protein>
    <submittedName>
        <fullName evidence="3">VWA domain-containing protein</fullName>
    </submittedName>
</protein>
<dbReference type="PROSITE" id="PS50234">
    <property type="entry name" value="VWFA"/>
    <property type="match status" value="1"/>
</dbReference>
<dbReference type="EMBL" id="JBHSWV010000318">
    <property type="protein sequence ID" value="MFC6767022.1"/>
    <property type="molecule type" value="Genomic_DNA"/>
</dbReference>
<dbReference type="Proteomes" id="UP001596383">
    <property type="component" value="Unassembled WGS sequence"/>
</dbReference>
<accession>A0ABD5STY7</accession>
<keyword evidence="1" id="KW-0812">Transmembrane</keyword>
<dbReference type="InterPro" id="IPR002035">
    <property type="entry name" value="VWF_A"/>
</dbReference>
<dbReference type="InterPro" id="IPR006311">
    <property type="entry name" value="TAT_signal"/>
</dbReference>
<organism evidence="3 4">
    <name type="scientific">Natrinema soli</name>
    <dbReference type="NCBI Taxonomy" id="1930624"/>
    <lineage>
        <taxon>Archaea</taxon>
        <taxon>Methanobacteriati</taxon>
        <taxon>Methanobacteriota</taxon>
        <taxon>Stenosarchaea group</taxon>
        <taxon>Halobacteria</taxon>
        <taxon>Halobacteriales</taxon>
        <taxon>Natrialbaceae</taxon>
        <taxon>Natrinema</taxon>
    </lineage>
</organism>
<sequence length="489" mass="51299">MTEDKYGLSRRQLLGGLGAIGVTSAGVGLGTTAYFSDDEMFGNNSLASGELDLLLDYKTTYHGGPGRLEDVREMGYDDAMELEGEAGTYLLDEVPDTGDIENWDEYVQANGFCDEDAREMLVNGEEVAPIHLEDVKPGDSGCLSTSLHLCSSPGYIWMNGELVADDDNGVTEPKSAVDDTGGEGEGDLADAVETRVWYDENCDCELDWEGADGGEIDVVLVLDRSGSMSGSMSAMTDAANGLIDELGSSANVGLISYSTSASLGQELTGSHGDVQSAINGLSSSGQTHIVDGVETARNELLNGSNARSGADKIMVVMSDGEHNQSGDPADAADDAKSDGIELYTVGFGSADASTLQSMASDPWDVHYFDAADDDELIDAFSQIGQAIAGERVIFEGTLAELMGLLETDLGIPLDGDRETEYDEIEAGAPAAGDGEGRACFAPGVTTCVSLEWELPVDVGNEVQTDSVAFDVGFYGEQCRHNDGAGSTAD</sequence>
<dbReference type="SMART" id="SM00327">
    <property type="entry name" value="VWA"/>
    <property type="match status" value="1"/>
</dbReference>
<dbReference type="Pfam" id="PF00092">
    <property type="entry name" value="VWA"/>
    <property type="match status" value="1"/>
</dbReference>
<reference evidence="3 4" key="1">
    <citation type="journal article" date="2019" name="Int. J. Syst. Evol. Microbiol.">
        <title>The Global Catalogue of Microorganisms (GCM) 10K type strain sequencing project: providing services to taxonomists for standard genome sequencing and annotation.</title>
        <authorList>
            <consortium name="The Broad Institute Genomics Platform"/>
            <consortium name="The Broad Institute Genome Sequencing Center for Infectious Disease"/>
            <person name="Wu L."/>
            <person name="Ma J."/>
        </authorList>
    </citation>
    <scope>NUCLEOTIDE SEQUENCE [LARGE SCALE GENOMIC DNA]</scope>
    <source>
        <strain evidence="3 4">LMG 29247</strain>
    </source>
</reference>
<dbReference type="Gene3D" id="3.40.50.410">
    <property type="entry name" value="von Willebrand factor, type A domain"/>
    <property type="match status" value="1"/>
</dbReference>
<dbReference type="InterPro" id="IPR023833">
    <property type="entry name" value="Signal_pept_SipW-depend-type"/>
</dbReference>
<dbReference type="PANTHER" id="PTHR24020">
    <property type="entry name" value="COLLAGEN ALPHA"/>
    <property type="match status" value="1"/>
</dbReference>
<evidence type="ECO:0000259" key="2">
    <source>
        <dbReference type="PROSITE" id="PS50234"/>
    </source>
</evidence>
<evidence type="ECO:0000256" key="1">
    <source>
        <dbReference type="SAM" id="Phobius"/>
    </source>
</evidence>
<dbReference type="SUPFAM" id="SSF53300">
    <property type="entry name" value="vWA-like"/>
    <property type="match status" value="1"/>
</dbReference>
<name>A0ABD5STY7_9EURY</name>